<dbReference type="Proteomes" id="UP000252254">
    <property type="component" value="Unassembled WGS sequence"/>
</dbReference>
<comment type="caution">
    <text evidence="2">The sequence shown here is derived from an EMBL/GenBank/DDBJ whole genome shotgun (WGS) entry which is preliminary data.</text>
</comment>
<dbReference type="InterPro" id="IPR010359">
    <property type="entry name" value="IrrE_HExxH"/>
</dbReference>
<dbReference type="Pfam" id="PF06114">
    <property type="entry name" value="Peptidase_M78"/>
    <property type="match status" value="1"/>
</dbReference>
<sequence>MFESYHKTDLETWLENLYKKHGILTLSDLTINNVSRKLKVDIIFMENAKELAIWDEEDAAIFLNPNKSNEEVRAIFFHELCHPLRHYGDQLEGIDTFTALQERQANQFMLYASMPFFMIKDMVMPQFDYQWGSFLAHEFKVPLYLANKRADQLLQRIKQASIDQIIKEQYSLYNINNKPKH</sequence>
<dbReference type="EMBL" id="QNRI01000012">
    <property type="protein sequence ID" value="RBO93222.1"/>
    <property type="molecule type" value="Genomic_DNA"/>
</dbReference>
<gene>
    <name evidence="2" type="ORF">DES48_11223</name>
</gene>
<keyword evidence="3" id="KW-1185">Reference proteome</keyword>
<evidence type="ECO:0000313" key="3">
    <source>
        <dbReference type="Proteomes" id="UP000252254"/>
    </source>
</evidence>
<reference evidence="2 3" key="1">
    <citation type="submission" date="2018-06" db="EMBL/GenBank/DDBJ databases">
        <title>Genomic Encyclopedia of Type Strains, Phase IV (KMG-IV): sequencing the most valuable type-strain genomes for metagenomic binning, comparative biology and taxonomic classification.</title>
        <authorList>
            <person name="Goeker M."/>
        </authorList>
    </citation>
    <scope>NUCLEOTIDE SEQUENCE [LARGE SCALE GENOMIC DNA]</scope>
    <source>
        <strain evidence="2 3">DSM 15140</strain>
    </source>
</reference>
<protein>
    <submittedName>
        <fullName evidence="2">Uncharacterized protein DUF955</fullName>
    </submittedName>
</protein>
<dbReference type="Gene3D" id="1.10.10.2910">
    <property type="match status" value="1"/>
</dbReference>
<dbReference type="RefSeq" id="WP_113869952.1">
    <property type="nucleotide sequence ID" value="NZ_BAABQN010000013.1"/>
</dbReference>
<accession>A0A366DT10</accession>
<feature type="domain" description="IrrE N-terminal-like" evidence="1">
    <location>
        <begin position="49"/>
        <end position="150"/>
    </location>
</feature>
<evidence type="ECO:0000313" key="2">
    <source>
        <dbReference type="EMBL" id="RBO93222.1"/>
    </source>
</evidence>
<name>A0A366DT10_9BACI</name>
<dbReference type="OrthoDB" id="2417909at2"/>
<proteinExistence type="predicted"/>
<evidence type="ECO:0000259" key="1">
    <source>
        <dbReference type="Pfam" id="PF06114"/>
    </source>
</evidence>
<dbReference type="AlphaFoldDB" id="A0A366DT10"/>
<organism evidence="2 3">
    <name type="scientific">Paraliobacillus ryukyuensis</name>
    <dbReference type="NCBI Taxonomy" id="200904"/>
    <lineage>
        <taxon>Bacteria</taxon>
        <taxon>Bacillati</taxon>
        <taxon>Bacillota</taxon>
        <taxon>Bacilli</taxon>
        <taxon>Bacillales</taxon>
        <taxon>Bacillaceae</taxon>
        <taxon>Paraliobacillus</taxon>
    </lineage>
</organism>